<evidence type="ECO:0000256" key="3">
    <source>
        <dbReference type="ARBA" id="ARBA00022806"/>
    </source>
</evidence>
<dbReference type="AlphaFoldDB" id="A0A846YZ98"/>
<dbReference type="InterPro" id="IPR027417">
    <property type="entry name" value="P-loop_NTPase"/>
</dbReference>
<keyword evidence="2" id="KW-0378">Hydrolase</keyword>
<dbReference type="InterPro" id="IPR038718">
    <property type="entry name" value="SNF2-like_sf"/>
</dbReference>
<reference evidence="8 9" key="1">
    <citation type="submission" date="2020-04" db="EMBL/GenBank/DDBJ databases">
        <title>MicrobeNet Type strains.</title>
        <authorList>
            <person name="Nicholson A.C."/>
        </authorList>
    </citation>
    <scope>NUCLEOTIDE SEQUENCE [LARGE SCALE GENOMIC DNA]</scope>
    <source>
        <strain evidence="8 9">ATCC BAA-277</strain>
    </source>
</reference>
<evidence type="ECO:0000313" key="8">
    <source>
        <dbReference type="EMBL" id="NKZ06300.1"/>
    </source>
</evidence>
<dbReference type="RefSeq" id="WP_083947069.1">
    <property type="nucleotide sequence ID" value="NZ_JAAXPI010000033.1"/>
</dbReference>
<name>A0A846YZ98_9ACTN</name>
<dbReference type="PROSITE" id="PS51192">
    <property type="entry name" value="HELICASE_ATP_BIND_1"/>
    <property type="match status" value="1"/>
</dbReference>
<keyword evidence="4" id="KW-0067">ATP-binding</keyword>
<dbReference type="Pfam" id="PF00176">
    <property type="entry name" value="SNF2-rel_dom"/>
    <property type="match status" value="1"/>
</dbReference>
<organism evidence="8 9">
    <name type="scientific">Actinomadura latina</name>
    <dbReference type="NCBI Taxonomy" id="163603"/>
    <lineage>
        <taxon>Bacteria</taxon>
        <taxon>Bacillati</taxon>
        <taxon>Actinomycetota</taxon>
        <taxon>Actinomycetes</taxon>
        <taxon>Streptosporangiales</taxon>
        <taxon>Thermomonosporaceae</taxon>
        <taxon>Actinomadura</taxon>
    </lineage>
</organism>
<dbReference type="PROSITE" id="PS51194">
    <property type="entry name" value="HELICASE_CTER"/>
    <property type="match status" value="1"/>
</dbReference>
<accession>A0A846YZ98</accession>
<comment type="caution">
    <text evidence="8">The sequence shown here is derived from an EMBL/GenBank/DDBJ whole genome shotgun (WGS) entry which is preliminary data.</text>
</comment>
<dbReference type="Proteomes" id="UP000579250">
    <property type="component" value="Unassembled WGS sequence"/>
</dbReference>
<proteinExistence type="predicted"/>
<dbReference type="EMBL" id="JAAXPI010000033">
    <property type="protein sequence ID" value="NKZ06300.1"/>
    <property type="molecule type" value="Genomic_DNA"/>
</dbReference>
<dbReference type="InterPro" id="IPR001650">
    <property type="entry name" value="Helicase_C-like"/>
</dbReference>
<gene>
    <name evidence="8" type="ORF">HGB48_21495</name>
</gene>
<dbReference type="CDD" id="cd18011">
    <property type="entry name" value="DEXDc_RapA"/>
    <property type="match status" value="1"/>
</dbReference>
<dbReference type="InterPro" id="IPR049730">
    <property type="entry name" value="SNF2/RAD54-like_C"/>
</dbReference>
<feature type="domain" description="Helicase ATP-binding" evidence="6">
    <location>
        <begin position="229"/>
        <end position="398"/>
    </location>
</feature>
<evidence type="ECO:0000259" key="6">
    <source>
        <dbReference type="PROSITE" id="PS51192"/>
    </source>
</evidence>
<dbReference type="PANTHER" id="PTHR45766">
    <property type="entry name" value="DNA ANNEALING HELICASE AND ENDONUCLEASE ZRANB3 FAMILY MEMBER"/>
    <property type="match status" value="1"/>
</dbReference>
<protein>
    <submittedName>
        <fullName evidence="8">DEAD/DEAH box helicase family protein</fullName>
    </submittedName>
</protein>
<dbReference type="SUPFAM" id="SSF52540">
    <property type="entry name" value="P-loop containing nucleoside triphosphate hydrolases"/>
    <property type="match status" value="2"/>
</dbReference>
<evidence type="ECO:0000256" key="5">
    <source>
        <dbReference type="SAM" id="MobiDB-lite"/>
    </source>
</evidence>
<dbReference type="GO" id="GO:0005524">
    <property type="term" value="F:ATP binding"/>
    <property type="evidence" value="ECO:0007669"/>
    <property type="project" value="UniProtKB-KW"/>
</dbReference>
<dbReference type="Pfam" id="PF00271">
    <property type="entry name" value="Helicase_C"/>
    <property type="match status" value="1"/>
</dbReference>
<dbReference type="InterPro" id="IPR014001">
    <property type="entry name" value="Helicase_ATP-bd"/>
</dbReference>
<dbReference type="InterPro" id="IPR000330">
    <property type="entry name" value="SNF2_N"/>
</dbReference>
<dbReference type="SMART" id="SM00487">
    <property type="entry name" value="DEXDc"/>
    <property type="match status" value="1"/>
</dbReference>
<dbReference type="GO" id="GO:0004386">
    <property type="term" value="F:helicase activity"/>
    <property type="evidence" value="ECO:0007669"/>
    <property type="project" value="UniProtKB-KW"/>
</dbReference>
<dbReference type="Gene3D" id="3.40.50.300">
    <property type="entry name" value="P-loop containing nucleotide triphosphate hydrolases"/>
    <property type="match status" value="1"/>
</dbReference>
<evidence type="ECO:0000256" key="1">
    <source>
        <dbReference type="ARBA" id="ARBA00022741"/>
    </source>
</evidence>
<dbReference type="GO" id="GO:0016787">
    <property type="term" value="F:hydrolase activity"/>
    <property type="evidence" value="ECO:0007669"/>
    <property type="project" value="UniProtKB-KW"/>
</dbReference>
<keyword evidence="1" id="KW-0547">Nucleotide-binding</keyword>
<evidence type="ECO:0000313" key="9">
    <source>
        <dbReference type="Proteomes" id="UP000579250"/>
    </source>
</evidence>
<dbReference type="SMART" id="SM00490">
    <property type="entry name" value="HELICc"/>
    <property type="match status" value="1"/>
</dbReference>
<evidence type="ECO:0000256" key="4">
    <source>
        <dbReference type="ARBA" id="ARBA00022840"/>
    </source>
</evidence>
<sequence>MSDHDLRYEPPGKGWGWLTTLAPASCLVIGNTPDGERDAICAVAADVREIPASPLAQAVMRRGGYAFRKNEKWYALVVWAGLNPGPPDTGNKRSNHNDHLEMAMLAYETHWKEGTQFAGDSLFRVGDMVQTVDTGTIGRIRNISSGTAGYSYNVDVGGALKRFTQQALTRIEGDPKDPSFWLSAPPADATATSLTLTWTKLRHHLTDTLYSFASSKTLFRAYQFTPVLKLLNGSSGRLLIADEVGLGKTIEAGLIWSELEQRLHLDRVLVVAPSALTRKWKAEMSRRFDRELDILKPADLEKFAAGLADRTEPELRGIISLESLRVADRVLTELTELHPRFDLVIVDEAHYLRNRESKSHALGRLLADWSDYLLLLSATPLNLGNDDLFNLMSLLDEENFGDRAVFEQQLEPNQVLNKVARSLLDQGLRREPRKLDAELARLEDTRFGAAITAQAGFTALRQLLATDRPLGPRDIAHARRLLGDLNVLSSVLTRTRKVEVTTDYKAVREARTINVDWTPEEKAYYDGVYNWCMRRAREMGTPPGFAMQMPLRLAASCIPASQEMLRSKDPVLFQQSLDDFDDERQTSLSGVDVPPVVAVRPSTDTKYERLLDTLREVRQAGIRQAMVFSFFRGTLRYLGDRLGEHFSVRVMDGGVKPENRQEIMDDFRAGKFELLLLSEVGSEGLDFEFCNVLVNYDLPWNPMRVEQRIGRLDRFGQQNEKIFVYNMHVPGTIEADIFERLYARIGVFEGSIGELEPILRSEVENIPRRVLDPKLDAKSRQAEIDRIAAAIEQRRHDTEGLDRSRAFLSGLDNLLVEGLTEKGLGSGRFIGQGEIRQIVAEMLRLLGGRIGRPDRDGVFTLVGSAPLAERLRSSRAGDDGSRYPRARLAALLQNEDRIRCTFRPEVASVSNVELLSARHPLVKLALEVLEAEGLALQRFGSVTVPGLPENGRYLVRLDLAETSGLRPLVELWATAIDLDTGETDEDAGRLLLTALAEGTLGDGPSATPPGAQRALALADEHAAERQQQTEETRKRENAALVESRILARESSLDIQIRKTEELIARLRGEHKSDSIIRLHAGRIRNLRAHRVQVRQDLTRRKELTVSTTPVALVLTAGAEGRIPSRNRPPEGRSLPGGTAP</sequence>
<evidence type="ECO:0000256" key="2">
    <source>
        <dbReference type="ARBA" id="ARBA00022801"/>
    </source>
</evidence>
<dbReference type="CDD" id="cd18793">
    <property type="entry name" value="SF2_C_SNF"/>
    <property type="match status" value="1"/>
</dbReference>
<keyword evidence="9" id="KW-1185">Reference proteome</keyword>
<feature type="region of interest" description="Disordered" evidence="5">
    <location>
        <begin position="1116"/>
        <end position="1140"/>
    </location>
</feature>
<feature type="domain" description="Helicase C-terminal" evidence="7">
    <location>
        <begin position="606"/>
        <end position="763"/>
    </location>
</feature>
<dbReference type="InterPro" id="IPR057342">
    <property type="entry name" value="DEXDc_RapA"/>
</dbReference>
<evidence type="ECO:0000259" key="7">
    <source>
        <dbReference type="PROSITE" id="PS51194"/>
    </source>
</evidence>
<keyword evidence="3 8" id="KW-0347">Helicase</keyword>
<dbReference type="PANTHER" id="PTHR45766:SF6">
    <property type="entry name" value="SWI_SNF-RELATED MATRIX-ASSOCIATED ACTIN-DEPENDENT REGULATOR OF CHROMATIN SUBFAMILY A-LIKE PROTEIN 1"/>
    <property type="match status" value="1"/>
</dbReference>
<dbReference type="Gene3D" id="3.40.50.10810">
    <property type="entry name" value="Tandem AAA-ATPase domain"/>
    <property type="match status" value="1"/>
</dbReference>